<evidence type="ECO:0000256" key="1">
    <source>
        <dbReference type="SAM" id="Phobius"/>
    </source>
</evidence>
<feature type="transmembrane region" description="Helical" evidence="1">
    <location>
        <begin position="48"/>
        <end position="65"/>
    </location>
</feature>
<dbReference type="OrthoDB" id="5905641at2"/>
<reference evidence="3 4" key="1">
    <citation type="journal article" date="2012" name="Int. J. Syst. Evol. Microbiol.">
        <title>Vibrio caribbeanicus sp. nov., isolated from the marine sponge Scleritoderma cyanea.</title>
        <authorList>
            <person name="Hoffmann M."/>
            <person name="Monday S.R."/>
            <person name="Allard M.W."/>
            <person name="Strain E.A."/>
            <person name="Whittaker P."/>
            <person name="Naum M."/>
            <person name="McCarthy P.J."/>
            <person name="Lopez J.V."/>
            <person name="Fischer M."/>
            <person name="Brown E.W."/>
        </authorList>
    </citation>
    <scope>NUCLEOTIDE SEQUENCE [LARGE SCALE GENOMIC DNA]</scope>
    <source>
        <strain evidence="3 4">ATCC 700023</strain>
    </source>
</reference>
<organism evidence="3 4">
    <name type="scientific">Vibrio ichthyoenteri ATCC 700023</name>
    <dbReference type="NCBI Taxonomy" id="870968"/>
    <lineage>
        <taxon>Bacteria</taxon>
        <taxon>Pseudomonadati</taxon>
        <taxon>Pseudomonadota</taxon>
        <taxon>Gammaproteobacteria</taxon>
        <taxon>Vibrionales</taxon>
        <taxon>Vibrionaceae</taxon>
        <taxon>Vibrio</taxon>
    </lineage>
</organism>
<dbReference type="InterPro" id="IPR008020">
    <property type="entry name" value="G8P"/>
</dbReference>
<keyword evidence="1" id="KW-1133">Transmembrane helix</keyword>
<proteinExistence type="predicted"/>
<protein>
    <submittedName>
        <fullName evidence="3">Uncharacterized protein</fullName>
    </submittedName>
</protein>
<keyword evidence="2" id="KW-0732">Signal</keyword>
<accession>F9S7V9</accession>
<name>F9S7V9_9VIBR</name>
<keyword evidence="1" id="KW-0472">Membrane</keyword>
<dbReference type="AlphaFoldDB" id="F9S7V9"/>
<dbReference type="Proteomes" id="UP000004605">
    <property type="component" value="Unassembled WGS sequence"/>
</dbReference>
<dbReference type="RefSeq" id="WP_006714567.1">
    <property type="nucleotide sequence ID" value="NZ_AFWF01000303.1"/>
</dbReference>
<evidence type="ECO:0000313" key="3">
    <source>
        <dbReference type="EMBL" id="EGU31009.1"/>
    </source>
</evidence>
<feature type="signal peptide" evidence="2">
    <location>
        <begin position="1"/>
        <end position="24"/>
    </location>
</feature>
<keyword evidence="4" id="KW-1185">Reference proteome</keyword>
<gene>
    <name evidence="3" type="ORF">VII00023_20732</name>
</gene>
<dbReference type="SUPFAM" id="SSF57987">
    <property type="entry name" value="Inovirus (filamentous phage) major coat protein"/>
    <property type="match status" value="1"/>
</dbReference>
<dbReference type="Gene3D" id="1.20.5.80">
    <property type="match status" value="1"/>
</dbReference>
<keyword evidence="1" id="KW-0812">Transmembrane</keyword>
<dbReference type="EMBL" id="AFWF01000303">
    <property type="protein sequence ID" value="EGU31009.1"/>
    <property type="molecule type" value="Genomic_DNA"/>
</dbReference>
<feature type="chain" id="PRO_5003393809" evidence="2">
    <location>
        <begin position="25"/>
        <end position="73"/>
    </location>
</feature>
<comment type="caution">
    <text evidence="3">The sequence shown here is derived from an EMBL/GenBank/DDBJ whole genome shotgun (WGS) entry which is preliminary data.</text>
</comment>
<dbReference type="PIRSF" id="PIRSF004117">
    <property type="entry name" value="Phage_coat_B"/>
    <property type="match status" value="1"/>
</dbReference>
<dbReference type="Pfam" id="PF19199">
    <property type="entry name" value="Phage_coatGP8"/>
    <property type="match status" value="1"/>
</dbReference>
<evidence type="ECO:0000256" key="2">
    <source>
        <dbReference type="SAM" id="SignalP"/>
    </source>
</evidence>
<evidence type="ECO:0000313" key="4">
    <source>
        <dbReference type="Proteomes" id="UP000004605"/>
    </source>
</evidence>
<sequence>MKVQNVTKATLIVGALLGSATASAALPAEAEAAFTAVSTFATDVIAAAWPIVTLLTVGFIGMKLFKKAANKAS</sequence>
<dbReference type="InterPro" id="IPR023390">
    <property type="entry name" value="Phage_M13_G8P_capsid_dom_sf"/>
</dbReference>